<dbReference type="Proteomes" id="UP001589795">
    <property type="component" value="Unassembled WGS sequence"/>
</dbReference>
<proteinExistence type="predicted"/>
<evidence type="ECO:0000313" key="2">
    <source>
        <dbReference type="EMBL" id="MFC0200974.1"/>
    </source>
</evidence>
<feature type="compositionally biased region" description="Basic and acidic residues" evidence="1">
    <location>
        <begin position="180"/>
        <end position="190"/>
    </location>
</feature>
<accession>A0ABV6CJQ2</accession>
<feature type="region of interest" description="Disordered" evidence="1">
    <location>
        <begin position="145"/>
        <end position="202"/>
    </location>
</feature>
<evidence type="ECO:0008006" key="4">
    <source>
        <dbReference type="Google" id="ProtNLM"/>
    </source>
</evidence>
<sequence>MTVWPKNCALPGYRMWKRPMPPSQASCSGITLGLPSPLPVETVSAPDRLAKIFCLRNKCYVNKDLTLKYDHKRIPLEVNELTRGLVGKHANTYESDRRIQVRPMASSFPAILDPHQHRVTLIATTDNRHVSAVLAHIEAEQDRAAASAHVRPESARNGYRKNGRRNNGWNSLTVRKRIADRKASQGDDIRSPPCRGAMREIG</sequence>
<protein>
    <recommendedName>
        <fullName evidence="4">Transposase</fullName>
    </recommendedName>
</protein>
<evidence type="ECO:0000256" key="1">
    <source>
        <dbReference type="SAM" id="MobiDB-lite"/>
    </source>
</evidence>
<reference evidence="2 3" key="1">
    <citation type="submission" date="2024-09" db="EMBL/GenBank/DDBJ databases">
        <authorList>
            <person name="Sun Q."/>
            <person name="Mori K."/>
        </authorList>
    </citation>
    <scope>NUCLEOTIDE SEQUENCE [LARGE SCALE GENOMIC DNA]</scope>
    <source>
        <strain evidence="2 3">CCM 7904</strain>
    </source>
</reference>
<name>A0ABV6CJQ2_9RHOB</name>
<dbReference type="RefSeq" id="WP_378926735.1">
    <property type="nucleotide sequence ID" value="NZ_JAOTBE010000136.1"/>
</dbReference>
<keyword evidence="3" id="KW-1185">Reference proteome</keyword>
<organism evidence="2 3">
    <name type="scientific">Paracoccus rhizosphaerae</name>
    <dbReference type="NCBI Taxonomy" id="1133347"/>
    <lineage>
        <taxon>Bacteria</taxon>
        <taxon>Pseudomonadati</taxon>
        <taxon>Pseudomonadota</taxon>
        <taxon>Alphaproteobacteria</taxon>
        <taxon>Rhodobacterales</taxon>
        <taxon>Paracoccaceae</taxon>
        <taxon>Paracoccus</taxon>
    </lineage>
</organism>
<gene>
    <name evidence="2" type="ORF">ACFFIZ_11840</name>
</gene>
<dbReference type="EMBL" id="JBHLWQ010000113">
    <property type="protein sequence ID" value="MFC0200974.1"/>
    <property type="molecule type" value="Genomic_DNA"/>
</dbReference>
<evidence type="ECO:0000313" key="3">
    <source>
        <dbReference type="Proteomes" id="UP001589795"/>
    </source>
</evidence>
<comment type="caution">
    <text evidence="2">The sequence shown here is derived from an EMBL/GenBank/DDBJ whole genome shotgun (WGS) entry which is preliminary data.</text>
</comment>